<keyword evidence="4" id="KW-0813">Transport</keyword>
<dbReference type="GO" id="GO:0017119">
    <property type="term" value="C:Golgi transport complex"/>
    <property type="evidence" value="ECO:0007669"/>
    <property type="project" value="InterPro"/>
</dbReference>
<keyword evidence="7" id="KW-0472">Membrane</keyword>
<dbReference type="Proteomes" id="UP000242877">
    <property type="component" value="Unassembled WGS sequence"/>
</dbReference>
<evidence type="ECO:0000256" key="8">
    <source>
        <dbReference type="SAM" id="MobiDB-lite"/>
    </source>
</evidence>
<dbReference type="AlphaFoldDB" id="A0A167VG66"/>
<feature type="region of interest" description="Disordered" evidence="8">
    <location>
        <begin position="684"/>
        <end position="785"/>
    </location>
</feature>
<dbReference type="GO" id="GO:0000139">
    <property type="term" value="C:Golgi membrane"/>
    <property type="evidence" value="ECO:0007669"/>
    <property type="project" value="UniProtKB-SubCell"/>
</dbReference>
<reference evidence="9 10" key="1">
    <citation type="journal article" date="2016" name="Genome Biol. Evol.">
        <title>Divergent and convergent evolution of fungal pathogenicity.</title>
        <authorList>
            <person name="Shang Y."/>
            <person name="Xiao G."/>
            <person name="Zheng P."/>
            <person name="Cen K."/>
            <person name="Zhan S."/>
            <person name="Wang C."/>
        </authorList>
    </citation>
    <scope>NUCLEOTIDE SEQUENCE [LARGE SCALE GENOMIC DNA]</scope>
    <source>
        <strain evidence="9 10">ARSEF 7405</strain>
    </source>
</reference>
<evidence type="ECO:0000256" key="5">
    <source>
        <dbReference type="ARBA" id="ARBA00022927"/>
    </source>
</evidence>
<protein>
    <recommendedName>
        <fullName evidence="3">Conserved oligomeric Golgi complex subunit 1</fullName>
    </recommendedName>
</protein>
<dbReference type="GO" id="GO:0006891">
    <property type="term" value="P:intra-Golgi vesicle-mediated transport"/>
    <property type="evidence" value="ECO:0007669"/>
    <property type="project" value="InterPro"/>
</dbReference>
<comment type="similarity">
    <text evidence="2">Belongs to the COG1 family.</text>
</comment>
<evidence type="ECO:0000256" key="1">
    <source>
        <dbReference type="ARBA" id="ARBA00004395"/>
    </source>
</evidence>
<dbReference type="EMBL" id="AZGZ01000033">
    <property type="protein sequence ID" value="KZZ87484.1"/>
    <property type="molecule type" value="Genomic_DNA"/>
</dbReference>
<name>A0A167VG66_9EURO</name>
<keyword evidence="5" id="KW-0653">Protein transport</keyword>
<evidence type="ECO:0000256" key="2">
    <source>
        <dbReference type="ARBA" id="ARBA00006653"/>
    </source>
</evidence>
<organism evidence="9 10">
    <name type="scientific">Ascosphaera apis ARSEF 7405</name>
    <dbReference type="NCBI Taxonomy" id="392613"/>
    <lineage>
        <taxon>Eukaryota</taxon>
        <taxon>Fungi</taxon>
        <taxon>Dikarya</taxon>
        <taxon>Ascomycota</taxon>
        <taxon>Pezizomycotina</taxon>
        <taxon>Eurotiomycetes</taxon>
        <taxon>Eurotiomycetidae</taxon>
        <taxon>Onygenales</taxon>
        <taxon>Ascosphaeraceae</taxon>
        <taxon>Ascosphaera</taxon>
    </lineage>
</organism>
<evidence type="ECO:0000313" key="10">
    <source>
        <dbReference type="Proteomes" id="UP000242877"/>
    </source>
</evidence>
<dbReference type="InterPro" id="IPR033370">
    <property type="entry name" value="COG1"/>
</dbReference>
<evidence type="ECO:0000256" key="4">
    <source>
        <dbReference type="ARBA" id="ARBA00022448"/>
    </source>
</evidence>
<sequence>MAATNLPDISSLESWEDVFKYPIPTVRRVEHELRRDIASNRDKLRSLVGLRYRDLLDTAHTIVQMNDEIHQVEDKLSDIGLRCNPRAIEKKIREDSEAKRADSDKAYTERATAGQLAFLHQSVVTVTTTLRKRGSLLQCAKILSIARPLQKSLSQIPDPPPFLNTLSKQLVSLRRTVLKRADKRLAARKSDVDDLIEALGAYCLSTNSSSHDAVRHFHQVRSEAIVVIIRQDAPNERHRNLQRALQIYVKTLQLSSSLLSGRLTTAISRLTASPVLNDPDLLRVEGLNIDIFSRWLTDDIKNFTPWIKNDEFTKSEQDRLIKQWAKNALNTFITESEQSLCQCNDISLVLNIRKSLFEIWLPVQASTPTHSPMDVLDKLRETINKRLTELLREQATPLTTLGQNITSTIAQWPEAELARAVPALWRTDLAFKEYSDGAGDFKEALTNRVMGRTQKLLKTLAPYHAWLEGISKTAKLIDGTKSVRWENMIEEDEDPDTVSTIAGILGRDDYDLLIKEHEDTLKKAFNEVHDSLAGTIDTIKTSHSSAAKAAFILRSIREIRSTMPKLLFSPTELFADDIVPELYNILATHVTSLTTPSKLVRELRSKSKRCVGRSLWEGYPELPVQPSPSAFKVLKQLAGAMDKQGQDLWNPDTVAKVKAVFDAEVAAVVEKGIKEADEYWEELRKQGEETAAAEVEKPVESQEGDVGKEESTEKLENEAEEKQDTNDTVPADGQETDNQEEKEKPNTEEPQPPTETPSEEVKEPSSEPAQQPQPEPQPLNPGLLI</sequence>
<keyword evidence="10" id="KW-1185">Reference proteome</keyword>
<evidence type="ECO:0000313" key="9">
    <source>
        <dbReference type="EMBL" id="KZZ87484.1"/>
    </source>
</evidence>
<evidence type="ECO:0000256" key="3">
    <source>
        <dbReference type="ARBA" id="ARBA00020978"/>
    </source>
</evidence>
<dbReference type="Pfam" id="PF08700">
    <property type="entry name" value="VPS51_Exo84_N"/>
    <property type="match status" value="1"/>
</dbReference>
<dbReference type="PANTHER" id="PTHR31658">
    <property type="entry name" value="CONSERVED OLIGOMERIC GOLGI COMPLEX SUBUNIT 1"/>
    <property type="match status" value="1"/>
</dbReference>
<proteinExistence type="inferred from homology"/>
<dbReference type="PANTHER" id="PTHR31658:SF0">
    <property type="entry name" value="CONSERVED OLIGOMERIC GOLGI COMPLEX SUBUNIT 1"/>
    <property type="match status" value="1"/>
</dbReference>
<feature type="compositionally biased region" description="Basic and acidic residues" evidence="8">
    <location>
        <begin position="684"/>
        <end position="725"/>
    </location>
</feature>
<dbReference type="GO" id="GO:0015031">
    <property type="term" value="P:protein transport"/>
    <property type="evidence" value="ECO:0007669"/>
    <property type="project" value="UniProtKB-KW"/>
</dbReference>
<keyword evidence="6" id="KW-0333">Golgi apparatus</keyword>
<accession>A0A167VG66</accession>
<evidence type="ECO:0000256" key="6">
    <source>
        <dbReference type="ARBA" id="ARBA00023034"/>
    </source>
</evidence>
<comment type="subcellular location">
    <subcellularLocation>
        <location evidence="1">Golgi apparatus membrane</location>
        <topology evidence="1">Peripheral membrane protein</topology>
    </subcellularLocation>
</comment>
<comment type="caution">
    <text evidence="9">The sequence shown here is derived from an EMBL/GenBank/DDBJ whole genome shotgun (WGS) entry which is preliminary data.</text>
</comment>
<dbReference type="OrthoDB" id="46189at2759"/>
<dbReference type="VEuPathDB" id="FungiDB:AAP_05567"/>
<gene>
    <name evidence="9" type="ORF">AAP_05567</name>
</gene>
<evidence type="ECO:0000256" key="7">
    <source>
        <dbReference type="ARBA" id="ARBA00023136"/>
    </source>
</evidence>